<accession>X1LYZ5</accession>
<dbReference type="AlphaFoldDB" id="X1LYZ5"/>
<gene>
    <name evidence="2" type="ORF">S06H3_04789</name>
</gene>
<evidence type="ECO:0000313" key="2">
    <source>
        <dbReference type="EMBL" id="GAH99353.1"/>
    </source>
</evidence>
<feature type="region of interest" description="Disordered" evidence="1">
    <location>
        <begin position="39"/>
        <end position="69"/>
    </location>
</feature>
<dbReference type="EMBL" id="BARV01001713">
    <property type="protein sequence ID" value="GAH99353.1"/>
    <property type="molecule type" value="Genomic_DNA"/>
</dbReference>
<protein>
    <submittedName>
        <fullName evidence="2">Uncharacterized protein</fullName>
    </submittedName>
</protein>
<proteinExistence type="predicted"/>
<comment type="caution">
    <text evidence="2">The sequence shown here is derived from an EMBL/GenBank/DDBJ whole genome shotgun (WGS) entry which is preliminary data.</text>
</comment>
<feature type="non-terminal residue" evidence="2">
    <location>
        <position position="1"/>
    </location>
</feature>
<feature type="compositionally biased region" description="Basic and acidic residues" evidence="1">
    <location>
        <begin position="44"/>
        <end position="69"/>
    </location>
</feature>
<name>X1LYZ5_9ZZZZ</name>
<evidence type="ECO:0000256" key="1">
    <source>
        <dbReference type="SAM" id="MobiDB-lite"/>
    </source>
</evidence>
<organism evidence="2">
    <name type="scientific">marine sediment metagenome</name>
    <dbReference type="NCBI Taxonomy" id="412755"/>
    <lineage>
        <taxon>unclassified sequences</taxon>
        <taxon>metagenomes</taxon>
        <taxon>ecological metagenomes</taxon>
    </lineage>
</organism>
<reference evidence="2" key="1">
    <citation type="journal article" date="2014" name="Front. Microbiol.">
        <title>High frequency of phylogenetically diverse reductive dehalogenase-homologous genes in deep subseafloor sedimentary metagenomes.</title>
        <authorList>
            <person name="Kawai M."/>
            <person name="Futagami T."/>
            <person name="Toyoda A."/>
            <person name="Takaki Y."/>
            <person name="Nishi S."/>
            <person name="Hori S."/>
            <person name="Arai W."/>
            <person name="Tsubouchi T."/>
            <person name="Morono Y."/>
            <person name="Uchiyama I."/>
            <person name="Ito T."/>
            <person name="Fujiyama A."/>
            <person name="Inagaki F."/>
            <person name="Takami H."/>
        </authorList>
    </citation>
    <scope>NUCLEOTIDE SEQUENCE</scope>
    <source>
        <strain evidence="2">Expedition CK06-06</strain>
    </source>
</reference>
<sequence length="69" mass="7798">RLKKVLDAIVGRDSHISYGDFFRESARVNLRRNYPRYARSLGLKPEKVGRPTPSRDIDGAGREKKGGVN</sequence>